<dbReference type="Proteomes" id="UP000321353">
    <property type="component" value="Chromosome"/>
</dbReference>
<proteinExistence type="predicted"/>
<evidence type="ECO:0000313" key="1">
    <source>
        <dbReference type="EMBL" id="QEF97135.1"/>
    </source>
</evidence>
<name>A0A5B9MC47_9BACT</name>
<reference evidence="1 2" key="1">
    <citation type="submission" date="2019-02" db="EMBL/GenBank/DDBJ databases">
        <title>Planctomycetal bacteria perform biofilm scaping via a novel small molecule.</title>
        <authorList>
            <person name="Jeske O."/>
            <person name="Boedeker C."/>
            <person name="Wiegand S."/>
            <person name="Breitling P."/>
            <person name="Kallscheuer N."/>
            <person name="Jogler M."/>
            <person name="Rohde M."/>
            <person name="Petersen J."/>
            <person name="Medema M.H."/>
            <person name="Surup F."/>
            <person name="Jogler C."/>
        </authorList>
    </citation>
    <scope>NUCLEOTIDE SEQUENCE [LARGE SCALE GENOMIC DNA]</scope>
    <source>
        <strain evidence="1 2">Mal15</strain>
    </source>
</reference>
<accession>A0A5B9MC47</accession>
<evidence type="ECO:0000313" key="2">
    <source>
        <dbReference type="Proteomes" id="UP000321353"/>
    </source>
</evidence>
<dbReference type="RefSeq" id="WP_147866856.1">
    <property type="nucleotide sequence ID" value="NZ_CP036264.1"/>
</dbReference>
<dbReference type="KEGG" id="smam:Mal15_11730"/>
<organism evidence="1 2">
    <name type="scientific">Stieleria maiorica</name>
    <dbReference type="NCBI Taxonomy" id="2795974"/>
    <lineage>
        <taxon>Bacteria</taxon>
        <taxon>Pseudomonadati</taxon>
        <taxon>Planctomycetota</taxon>
        <taxon>Planctomycetia</taxon>
        <taxon>Pirellulales</taxon>
        <taxon>Pirellulaceae</taxon>
        <taxon>Stieleria</taxon>
    </lineage>
</organism>
<protein>
    <submittedName>
        <fullName evidence="1">Uncharacterized protein</fullName>
    </submittedName>
</protein>
<dbReference type="AlphaFoldDB" id="A0A5B9MC47"/>
<gene>
    <name evidence="1" type="ORF">Mal15_11730</name>
</gene>
<keyword evidence="2" id="KW-1185">Reference proteome</keyword>
<sequence length="235" mass="27638">MKLPPPSIRKLFREDFSGQSPIVVDRTKMLQESKHWQKLVAQIDGVHVTQHPGDKDSRSRTLCRFTIPEPNTAGQYWRSDELRLEYDSESRLTIHSYRFRESQHSAPVSDIDEIKTFVRHVLERYARRQAGAKKREKVRQFKSKAIIAQVKKLAKEEKFDFATSGDTVKLKLFVKLSKQDLMEISVPFKQFEKMLPKLRVTIQSLRELYAEGLRFKIMPVGRLPWDVTWIEHETL</sequence>
<dbReference type="EMBL" id="CP036264">
    <property type="protein sequence ID" value="QEF97135.1"/>
    <property type="molecule type" value="Genomic_DNA"/>
</dbReference>